<reference evidence="1" key="1">
    <citation type="submission" date="2022-04" db="EMBL/GenBank/DDBJ databases">
        <title>Hymenobacter sp. isolated from the air.</title>
        <authorList>
            <person name="Won M."/>
            <person name="Lee C.-M."/>
            <person name="Woen H.-Y."/>
            <person name="Kwon S.-W."/>
        </authorList>
    </citation>
    <scope>NUCLEOTIDE SEQUENCE</scope>
    <source>
        <strain evidence="1">5420S-77</strain>
        <plasmid evidence="1">unnamed1</plasmid>
    </source>
</reference>
<dbReference type="Proteomes" id="UP000830401">
    <property type="component" value="Plasmid unnamed1"/>
</dbReference>
<protein>
    <submittedName>
        <fullName evidence="1">Uncharacterized protein</fullName>
    </submittedName>
</protein>
<keyword evidence="1" id="KW-0614">Plasmid</keyword>
<gene>
    <name evidence="1" type="ORF">MUN86_24135</name>
</gene>
<proteinExistence type="predicted"/>
<name>A0ABY4GCM0_9BACT</name>
<dbReference type="EMBL" id="CP095062">
    <property type="protein sequence ID" value="UOQ68597.1"/>
    <property type="molecule type" value="Genomic_DNA"/>
</dbReference>
<keyword evidence="2" id="KW-1185">Reference proteome</keyword>
<evidence type="ECO:0000313" key="1">
    <source>
        <dbReference type="EMBL" id="UOQ68597.1"/>
    </source>
</evidence>
<dbReference type="RefSeq" id="WP_245125974.1">
    <property type="nucleotide sequence ID" value="NZ_CP095062.1"/>
</dbReference>
<evidence type="ECO:0000313" key="2">
    <source>
        <dbReference type="Proteomes" id="UP000830401"/>
    </source>
</evidence>
<organism evidence="1 2">
    <name type="scientific">Hymenobacter volaticus</name>
    <dbReference type="NCBI Taxonomy" id="2932254"/>
    <lineage>
        <taxon>Bacteria</taxon>
        <taxon>Pseudomonadati</taxon>
        <taxon>Bacteroidota</taxon>
        <taxon>Cytophagia</taxon>
        <taxon>Cytophagales</taxon>
        <taxon>Hymenobacteraceae</taxon>
        <taxon>Hymenobacter</taxon>
    </lineage>
</organism>
<accession>A0ABY4GCM0</accession>
<sequence length="142" mass="16775">MEWDTRSSEGKISKLKDAAGKDMPEHNWVWSPQGVVNMHYPERWGYLQFSRQVNTVFRLPYAELQKRYLWLVYYRQKQYREKFGRYATTLAELKITSQVTLENQVNQLQLEATPRQFTATITAPNTPAIRLNDEGLLTYTKP</sequence>
<geneLocation type="plasmid" evidence="1 2">
    <name>unnamed1</name>
</geneLocation>